<dbReference type="Gene3D" id="3.40.525.10">
    <property type="entry name" value="CRAL-TRIO lipid binding domain"/>
    <property type="match status" value="1"/>
</dbReference>
<evidence type="ECO:0000259" key="3">
    <source>
        <dbReference type="PROSITE" id="PS50003"/>
    </source>
</evidence>
<reference evidence="5 6" key="1">
    <citation type="submission" date="2019-06" db="EMBL/GenBank/DDBJ databases">
        <title>Genomics analysis of Aphanomyces spp. identifies a new class of oomycete effector associated with host adaptation.</title>
        <authorList>
            <person name="Gaulin E."/>
        </authorList>
    </citation>
    <scope>NUCLEOTIDE SEQUENCE [LARGE SCALE GENOMIC DNA]</scope>
    <source>
        <strain evidence="5 6">E</strain>
    </source>
</reference>
<accession>A0A6A4Z1T9</accession>
<organism evidence="5 6">
    <name type="scientific">Aphanomyces astaci</name>
    <name type="common">Crayfish plague agent</name>
    <dbReference type="NCBI Taxonomy" id="112090"/>
    <lineage>
        <taxon>Eukaryota</taxon>
        <taxon>Sar</taxon>
        <taxon>Stramenopiles</taxon>
        <taxon>Oomycota</taxon>
        <taxon>Saprolegniomycetes</taxon>
        <taxon>Saprolegniales</taxon>
        <taxon>Verrucalvaceae</taxon>
        <taxon>Aphanomyces</taxon>
    </lineage>
</organism>
<feature type="domain" description="PH" evidence="3">
    <location>
        <begin position="56"/>
        <end position="170"/>
    </location>
</feature>
<dbReference type="SUPFAM" id="SSF52087">
    <property type="entry name" value="CRAL/TRIO domain"/>
    <property type="match status" value="1"/>
</dbReference>
<dbReference type="SUPFAM" id="SSF50729">
    <property type="entry name" value="PH domain-like"/>
    <property type="match status" value="1"/>
</dbReference>
<dbReference type="InterPro" id="IPR036865">
    <property type="entry name" value="CRAL-TRIO_dom_sf"/>
</dbReference>
<gene>
    <name evidence="5" type="ORF">AaE_015545</name>
</gene>
<keyword evidence="2" id="KW-1133">Transmembrane helix</keyword>
<evidence type="ECO:0008006" key="7">
    <source>
        <dbReference type="Google" id="ProtNLM"/>
    </source>
</evidence>
<evidence type="ECO:0000259" key="4">
    <source>
        <dbReference type="PROSITE" id="PS50191"/>
    </source>
</evidence>
<dbReference type="PROSITE" id="PS50191">
    <property type="entry name" value="CRAL_TRIO"/>
    <property type="match status" value="1"/>
</dbReference>
<dbReference type="PROSITE" id="PS50003">
    <property type="entry name" value="PH_DOMAIN"/>
    <property type="match status" value="1"/>
</dbReference>
<dbReference type="InterPro" id="IPR001849">
    <property type="entry name" value="PH_domain"/>
</dbReference>
<dbReference type="CDD" id="cd00170">
    <property type="entry name" value="SEC14"/>
    <property type="match status" value="1"/>
</dbReference>
<keyword evidence="2" id="KW-0812">Transmembrane</keyword>
<feature type="transmembrane region" description="Helical" evidence="2">
    <location>
        <begin position="389"/>
        <end position="410"/>
    </location>
</feature>
<protein>
    <recommendedName>
        <fullName evidence="7">CRAL-TRIO domain-containing protein</fullName>
    </recommendedName>
</protein>
<feature type="region of interest" description="Disordered" evidence="1">
    <location>
        <begin position="206"/>
        <end position="225"/>
    </location>
</feature>
<dbReference type="InterPro" id="IPR001251">
    <property type="entry name" value="CRAL-TRIO_dom"/>
</dbReference>
<dbReference type="Gene3D" id="2.30.29.30">
    <property type="entry name" value="Pleckstrin-homology domain (PH domain)/Phosphotyrosine-binding domain (PTB)"/>
    <property type="match status" value="1"/>
</dbReference>
<dbReference type="EMBL" id="VJMI01020896">
    <property type="protein sequence ID" value="KAF0703108.1"/>
    <property type="molecule type" value="Genomic_DNA"/>
</dbReference>
<evidence type="ECO:0000256" key="2">
    <source>
        <dbReference type="SAM" id="Phobius"/>
    </source>
</evidence>
<comment type="caution">
    <text evidence="5">The sequence shown here is derived from an EMBL/GenBank/DDBJ whole genome shotgun (WGS) entry which is preliminary data.</text>
</comment>
<keyword evidence="2" id="KW-0472">Membrane</keyword>
<dbReference type="SMART" id="SM00516">
    <property type="entry name" value="SEC14"/>
    <property type="match status" value="1"/>
</dbReference>
<feature type="region of interest" description="Disordered" evidence="1">
    <location>
        <begin position="1"/>
        <end position="24"/>
    </location>
</feature>
<evidence type="ECO:0000313" key="5">
    <source>
        <dbReference type="EMBL" id="KAF0703108.1"/>
    </source>
</evidence>
<evidence type="ECO:0000256" key="1">
    <source>
        <dbReference type="SAM" id="MobiDB-lite"/>
    </source>
</evidence>
<proteinExistence type="predicted"/>
<dbReference type="PANTHER" id="PTHR45657">
    <property type="entry name" value="CRAL-TRIO DOMAIN-CONTAINING PROTEIN YKL091C-RELATED"/>
    <property type="match status" value="1"/>
</dbReference>
<sequence length="723" mass="78911">MQDKRRATSDTSSSPGSLMGTRDVTIDRTLSSTSALPTPRGIGSTLNVCVEGKFLGILMSGMVEKRREGAVRAGFARRLFLLSVRGCHYYRKADDAEVFGTERGHLALRDFGYAKIVPENEAPYGTVEPSVDGYHFVGLFSKQHTLTWFLRVDSMDVAKAWVTAIGAAQEIAKKHLYPTEWTSTMYNTFSSILTGHALLPAPANDTAATAATPSNHDSESPSSSSLPALEMASILAVSIEQPSQQHDMTQHLRRERLVSRKVHLNQPISVGSSLLLNESLIILLSNGQSVSLSLETVRHAAPISSLSTTLPIDLATSSFRIQASLHLTKSASPPTTVPSTPLSPSSSSLHTSSHELLQAPYNAAALAFSGLYIVSCVLAYAFGPPFQGLMQITVILGAFLSLSVVASAGLRVHEIASIKAGQTRAATSTNSGPSVGSYAATLTITALDRVAPAPEELTPGEKTTTTSETAPKAVPELAFSPRFIAAEKGNVDKGRVRYENTLQWRRENRVDGMLHIPQPHFHLIKKNYPQYFHGQSIKVLTRTTYRYSGHCVYYEKVGKIDLKAMKAAGLTIEQLLRHYIYLTEYMWTILEPSDSGRSVTVLDVEGIGFYDLTGDVMDFVRQAMGFVSAHYPERSAQIFIVNVPRWFDVVWRVVSPMIEPVTKEKIRICKGRAVKEELLKSIAEDQLPVDYGGTGVKLGLSAEEVALAKHVDDIMEKSGKVDD</sequence>
<name>A0A6A4Z1T9_APHAT</name>
<feature type="region of interest" description="Disordered" evidence="1">
    <location>
        <begin position="330"/>
        <end position="349"/>
    </location>
</feature>
<feature type="domain" description="CRAL-TRIO" evidence="4">
    <location>
        <begin position="520"/>
        <end position="699"/>
    </location>
</feature>
<dbReference type="InterPro" id="IPR011993">
    <property type="entry name" value="PH-like_dom_sf"/>
</dbReference>
<dbReference type="VEuPathDB" id="FungiDB:H257_06483"/>
<feature type="transmembrane region" description="Helical" evidence="2">
    <location>
        <begin position="363"/>
        <end position="383"/>
    </location>
</feature>
<evidence type="ECO:0000313" key="6">
    <source>
        <dbReference type="Proteomes" id="UP000469452"/>
    </source>
</evidence>
<dbReference type="Pfam" id="PF00650">
    <property type="entry name" value="CRAL_TRIO"/>
    <property type="match status" value="1"/>
</dbReference>
<dbReference type="AlphaFoldDB" id="A0A6A4Z1T9"/>
<dbReference type="PANTHER" id="PTHR45657:SF61">
    <property type="entry name" value="CRAL-TRIO DOMAIN-CONTAINING PROTEIN"/>
    <property type="match status" value="1"/>
</dbReference>
<dbReference type="InterPro" id="IPR051026">
    <property type="entry name" value="PI/PC_transfer"/>
</dbReference>
<dbReference type="Proteomes" id="UP000469452">
    <property type="component" value="Unassembled WGS sequence"/>
</dbReference>